<protein>
    <recommendedName>
        <fullName evidence="2">DUF4139 domain-containing protein</fullName>
    </recommendedName>
</protein>
<dbReference type="AlphaFoldDB" id="A0A3B0TNE2"/>
<accession>A0A3B0TNE2</accession>
<evidence type="ECO:0008006" key="2">
    <source>
        <dbReference type="Google" id="ProtNLM"/>
    </source>
</evidence>
<dbReference type="EMBL" id="UOEN01000184">
    <property type="protein sequence ID" value="VAW13729.1"/>
    <property type="molecule type" value="Genomic_DNA"/>
</dbReference>
<dbReference type="PANTHER" id="PTHR38075">
    <property type="entry name" value="DUF4139 DOMAIN-CONTAINING PROTEIN"/>
    <property type="match status" value="1"/>
</dbReference>
<gene>
    <name evidence="1" type="ORF">MNBD_BACTEROID05-126</name>
</gene>
<feature type="non-terminal residue" evidence="1">
    <location>
        <position position="1"/>
    </location>
</feature>
<proteinExistence type="predicted"/>
<reference evidence="1" key="1">
    <citation type="submission" date="2018-06" db="EMBL/GenBank/DDBJ databases">
        <authorList>
            <person name="Zhirakovskaya E."/>
        </authorList>
    </citation>
    <scope>NUCLEOTIDE SEQUENCE</scope>
</reference>
<sequence>GEVNVAQQAPRQLFKTMGARVLESSMDQQFQEKGFFEYHIYDLQRRTTLKNNQKKQINLLEASHFNVEKEYLVYGNKTYFNRQYREQNTKQPVNVNIVFKNTKENKLGMPLPKGIVRLYKEDDESKLQFVGSDSIEHTPKDEEISLKVGEAFDITVKRKQIDFKQLTTRLQESEWEVVLKNHKDEDVVVSVIEPTYGNWNIVNSSHAYKKVDAFTLRFDIPVPKDETVKLKYRIQVGLR</sequence>
<name>A0A3B0TNE2_9ZZZZ</name>
<evidence type="ECO:0000313" key="1">
    <source>
        <dbReference type="EMBL" id="VAW13729.1"/>
    </source>
</evidence>
<organism evidence="1">
    <name type="scientific">hydrothermal vent metagenome</name>
    <dbReference type="NCBI Taxonomy" id="652676"/>
    <lineage>
        <taxon>unclassified sequences</taxon>
        <taxon>metagenomes</taxon>
        <taxon>ecological metagenomes</taxon>
    </lineage>
</organism>
<dbReference type="PANTHER" id="PTHR38075:SF1">
    <property type="entry name" value="DUF4139 DOMAIN-CONTAINING PROTEIN"/>
    <property type="match status" value="1"/>
</dbReference>